<feature type="chain" id="PRO_5035287935" evidence="2">
    <location>
        <begin position="25"/>
        <end position="229"/>
    </location>
</feature>
<dbReference type="Pfam" id="PF07987">
    <property type="entry name" value="DUF1775"/>
    <property type="match status" value="1"/>
</dbReference>
<evidence type="ECO:0000256" key="2">
    <source>
        <dbReference type="SAM" id="SignalP"/>
    </source>
</evidence>
<gene>
    <name evidence="4" type="ORF">IW245_006800</name>
</gene>
<dbReference type="InterPro" id="IPR038507">
    <property type="entry name" value="YcnI-like_sf"/>
</dbReference>
<dbReference type="InterPro" id="IPR012533">
    <property type="entry name" value="YcnI-copper_dom"/>
</dbReference>
<reference evidence="4" key="1">
    <citation type="submission" date="2020-11" db="EMBL/GenBank/DDBJ databases">
        <title>Sequencing the genomes of 1000 actinobacteria strains.</title>
        <authorList>
            <person name="Klenk H.-P."/>
        </authorList>
    </citation>
    <scope>NUCLEOTIDE SEQUENCE</scope>
    <source>
        <strain evidence="4">DSM 45356</strain>
    </source>
</reference>
<name>A0A8J7GLT0_9ACTN</name>
<dbReference type="CDD" id="cd08545">
    <property type="entry name" value="YcnI_like"/>
    <property type="match status" value="1"/>
</dbReference>
<evidence type="ECO:0000313" key="4">
    <source>
        <dbReference type="EMBL" id="MBG6140606.1"/>
    </source>
</evidence>
<keyword evidence="5" id="KW-1185">Reference proteome</keyword>
<feature type="signal peptide" evidence="2">
    <location>
        <begin position="1"/>
        <end position="24"/>
    </location>
</feature>
<dbReference type="EMBL" id="JADOUF010000001">
    <property type="protein sequence ID" value="MBG6140606.1"/>
    <property type="molecule type" value="Genomic_DNA"/>
</dbReference>
<feature type="domain" description="YncI copper-binding" evidence="3">
    <location>
        <begin position="30"/>
        <end position="178"/>
    </location>
</feature>
<dbReference type="Proteomes" id="UP000622552">
    <property type="component" value="Unassembled WGS sequence"/>
</dbReference>
<sequence>MRSVLGRKLLVVLGVAFVGVVALAAPASAHVTIDAGTTNKQGGYSRAVFRVPNESDTASTVKLEVNLPESQPLSSVRTMPIPGWKAEMEKTKLATPLESHGRKITEAVTKITWTALTPEDGIKPGQFLEFPVSMGAMPTADQMVFKALQTYSDGSIVRWIEEKTGAEEPAKPAPVLKLVAADASPAAPKAEAKSTENRATLPLAITGAVAGLLGLGLGAAAFARGRRAA</sequence>
<evidence type="ECO:0000259" key="3">
    <source>
        <dbReference type="Pfam" id="PF07987"/>
    </source>
</evidence>
<feature type="transmembrane region" description="Helical" evidence="1">
    <location>
        <begin position="201"/>
        <end position="223"/>
    </location>
</feature>
<dbReference type="AlphaFoldDB" id="A0A8J7GLT0"/>
<dbReference type="Gene3D" id="2.60.40.2230">
    <property type="entry name" value="Uncharacterised protein YcnI-like PF07987, DUF1775"/>
    <property type="match status" value="1"/>
</dbReference>
<organism evidence="4 5">
    <name type="scientific">Longispora fulva</name>
    <dbReference type="NCBI Taxonomy" id="619741"/>
    <lineage>
        <taxon>Bacteria</taxon>
        <taxon>Bacillati</taxon>
        <taxon>Actinomycetota</taxon>
        <taxon>Actinomycetes</taxon>
        <taxon>Micromonosporales</taxon>
        <taxon>Micromonosporaceae</taxon>
        <taxon>Longispora</taxon>
    </lineage>
</organism>
<accession>A0A8J7GLT0</accession>
<keyword evidence="1" id="KW-0812">Transmembrane</keyword>
<keyword evidence="1" id="KW-0472">Membrane</keyword>
<keyword evidence="2" id="KW-0732">Signal</keyword>
<evidence type="ECO:0000313" key="5">
    <source>
        <dbReference type="Proteomes" id="UP000622552"/>
    </source>
</evidence>
<comment type="caution">
    <text evidence="4">The sequence shown here is derived from an EMBL/GenBank/DDBJ whole genome shotgun (WGS) entry which is preliminary data.</text>
</comment>
<keyword evidence="1" id="KW-1133">Transmembrane helix</keyword>
<evidence type="ECO:0000256" key="1">
    <source>
        <dbReference type="SAM" id="Phobius"/>
    </source>
</evidence>
<proteinExistence type="predicted"/>
<dbReference type="RefSeq" id="WP_197007135.1">
    <property type="nucleotide sequence ID" value="NZ_BONS01000005.1"/>
</dbReference>
<protein>
    <submittedName>
        <fullName evidence="4">Uncharacterized protein YcnI</fullName>
    </submittedName>
</protein>